<proteinExistence type="predicted"/>
<reference evidence="1 2" key="1">
    <citation type="submission" date="2017-11" db="EMBL/GenBank/DDBJ databases">
        <title>De-novo sequencing of pomegranate (Punica granatum L.) genome.</title>
        <authorList>
            <person name="Akparov Z."/>
            <person name="Amiraslanov A."/>
            <person name="Hajiyeva S."/>
            <person name="Abbasov M."/>
            <person name="Kaur K."/>
            <person name="Hamwieh A."/>
            <person name="Solovyev V."/>
            <person name="Salamov A."/>
            <person name="Braich B."/>
            <person name="Kosarev P."/>
            <person name="Mahmoud A."/>
            <person name="Hajiyev E."/>
            <person name="Babayeva S."/>
            <person name="Izzatullayeva V."/>
            <person name="Mammadov A."/>
            <person name="Mammadov A."/>
            <person name="Sharifova S."/>
            <person name="Ojaghi J."/>
            <person name="Eynullazada K."/>
            <person name="Bayramov B."/>
            <person name="Abdulazimova A."/>
            <person name="Shahmuradov I."/>
        </authorList>
    </citation>
    <scope>NUCLEOTIDE SEQUENCE [LARGE SCALE GENOMIC DNA]</scope>
    <source>
        <strain evidence="2">cv. AG2017</strain>
        <tissue evidence="1">Leaf</tissue>
    </source>
</reference>
<dbReference type="OrthoDB" id="1368054at2759"/>
<dbReference type="AlphaFoldDB" id="A0A2I0KRK0"/>
<dbReference type="InterPro" id="IPR008502">
    <property type="entry name" value="Prolamin-like"/>
</dbReference>
<evidence type="ECO:0000313" key="2">
    <source>
        <dbReference type="Proteomes" id="UP000233551"/>
    </source>
</evidence>
<dbReference type="PANTHER" id="PTHR31951:SF22">
    <property type="entry name" value="ECA1 GAMETOGENESIS RELATED FAMILY"/>
    <property type="match status" value="1"/>
</dbReference>
<dbReference type="EMBL" id="PGOL01000402">
    <property type="protein sequence ID" value="PKI71109.1"/>
    <property type="molecule type" value="Genomic_DNA"/>
</dbReference>
<evidence type="ECO:0000313" key="1">
    <source>
        <dbReference type="EMBL" id="PKI71109.1"/>
    </source>
</evidence>
<comment type="caution">
    <text evidence="1">The sequence shown here is derived from an EMBL/GenBank/DDBJ whole genome shotgun (WGS) entry which is preliminary data.</text>
</comment>
<organism evidence="1 2">
    <name type="scientific">Punica granatum</name>
    <name type="common">Pomegranate</name>
    <dbReference type="NCBI Taxonomy" id="22663"/>
    <lineage>
        <taxon>Eukaryota</taxon>
        <taxon>Viridiplantae</taxon>
        <taxon>Streptophyta</taxon>
        <taxon>Embryophyta</taxon>
        <taxon>Tracheophyta</taxon>
        <taxon>Spermatophyta</taxon>
        <taxon>Magnoliopsida</taxon>
        <taxon>eudicotyledons</taxon>
        <taxon>Gunneridae</taxon>
        <taxon>Pentapetalae</taxon>
        <taxon>rosids</taxon>
        <taxon>malvids</taxon>
        <taxon>Myrtales</taxon>
        <taxon>Lythraceae</taxon>
        <taxon>Punica</taxon>
    </lineage>
</organism>
<name>A0A2I0KRK0_PUNGR</name>
<gene>
    <name evidence="1" type="ORF">CRG98_008510</name>
</gene>
<dbReference type="GeneID" id="116199451"/>
<dbReference type="PANTHER" id="PTHR31951">
    <property type="entry name" value="BIFUNCTIONAL INHIBITOR/LIPID-TRANSFER PROTEIN/SEED STORAGE 2S ALBUMIN SUPERFAMILY PROTEIN-RELATED"/>
    <property type="match status" value="1"/>
</dbReference>
<dbReference type="Pfam" id="PF05617">
    <property type="entry name" value="Prolamin_like"/>
    <property type="match status" value="1"/>
</dbReference>
<dbReference type="Proteomes" id="UP000233551">
    <property type="component" value="Unassembled WGS sequence"/>
</dbReference>
<accession>A0A2I0KRK0</accession>
<keyword evidence="2" id="KW-1185">Reference proteome</keyword>
<sequence length="126" mass="14103">MGSMNRICSLMIFLVISAAVLLTLSPVAAQVDFMRCATGIIDHDCAHFLRRRVAYNTGLPPPDDCCTALVEIGKPCHDAFTQFKVKKHDYVGTEADLLRRSDEVWNECVNVVEFVFPPAEAPNHFY</sequence>
<protein>
    <submittedName>
        <fullName evidence="1">Uncharacterized protein</fullName>
    </submittedName>
</protein>